<dbReference type="GO" id="GO:0005829">
    <property type="term" value="C:cytosol"/>
    <property type="evidence" value="ECO:0007669"/>
    <property type="project" value="UniProtKB-SubCell"/>
</dbReference>
<proteinExistence type="inferred from homology"/>
<keyword evidence="11 15" id="KW-0804">Transcription</keyword>
<evidence type="ECO:0000256" key="2">
    <source>
        <dbReference type="ARBA" id="ARBA00004123"/>
    </source>
</evidence>
<dbReference type="GO" id="GO:0008270">
    <property type="term" value="F:zinc ion binding"/>
    <property type="evidence" value="ECO:0007669"/>
    <property type="project" value="UniProtKB-KW"/>
</dbReference>
<dbReference type="CDD" id="cd06969">
    <property type="entry name" value="NR_DBD_NGFI-B"/>
    <property type="match status" value="1"/>
</dbReference>
<dbReference type="PROSITE" id="PS00031">
    <property type="entry name" value="NUCLEAR_REC_DBD_1"/>
    <property type="match status" value="1"/>
</dbReference>
<evidence type="ECO:0000256" key="16">
    <source>
        <dbReference type="SAM" id="MobiDB-lite"/>
    </source>
</evidence>
<dbReference type="OrthoDB" id="5952118at2759"/>
<evidence type="ECO:0000256" key="5">
    <source>
        <dbReference type="ARBA" id="ARBA00022490"/>
    </source>
</evidence>
<keyword evidence="5" id="KW-0963">Cytoplasm</keyword>
<dbReference type="GO" id="GO:0000978">
    <property type="term" value="F:RNA polymerase II cis-regulatory region sequence-specific DNA binding"/>
    <property type="evidence" value="ECO:0007669"/>
    <property type="project" value="TreeGrafter"/>
</dbReference>
<evidence type="ECO:0000313" key="19">
    <source>
        <dbReference type="Ensembl" id="ENSCSEP00000033526.1"/>
    </source>
</evidence>
<dbReference type="GO" id="GO:0005667">
    <property type="term" value="C:transcription regulator complex"/>
    <property type="evidence" value="ECO:0007669"/>
    <property type="project" value="TreeGrafter"/>
</dbReference>
<dbReference type="InterPro" id="IPR000536">
    <property type="entry name" value="Nucl_hrmn_rcpt_lig-bd"/>
</dbReference>
<dbReference type="Pfam" id="PF00104">
    <property type="entry name" value="Hormone_recep"/>
    <property type="match status" value="1"/>
</dbReference>
<organism evidence="19 20">
    <name type="scientific">Cynoglossus semilaevis</name>
    <name type="common">Tongue sole</name>
    <dbReference type="NCBI Taxonomy" id="244447"/>
    <lineage>
        <taxon>Eukaryota</taxon>
        <taxon>Metazoa</taxon>
        <taxon>Chordata</taxon>
        <taxon>Craniata</taxon>
        <taxon>Vertebrata</taxon>
        <taxon>Euteleostomi</taxon>
        <taxon>Actinopterygii</taxon>
        <taxon>Neopterygii</taxon>
        <taxon>Teleostei</taxon>
        <taxon>Neoteleostei</taxon>
        <taxon>Acanthomorphata</taxon>
        <taxon>Carangaria</taxon>
        <taxon>Pleuronectiformes</taxon>
        <taxon>Pleuronectoidei</taxon>
        <taxon>Cynoglossidae</taxon>
        <taxon>Cynoglossinae</taxon>
        <taxon>Cynoglossus</taxon>
    </lineage>
</organism>
<dbReference type="GO" id="GO:0010906">
    <property type="term" value="P:regulation of glucose metabolic process"/>
    <property type="evidence" value="ECO:0007669"/>
    <property type="project" value="Ensembl"/>
</dbReference>
<dbReference type="AlphaFoldDB" id="A0A3P8X5T9"/>
<dbReference type="InParanoid" id="A0A3P8X5T9"/>
<dbReference type="Gene3D" id="3.30.50.10">
    <property type="entry name" value="Erythroid Transcription Factor GATA-1, subunit A"/>
    <property type="match status" value="1"/>
</dbReference>
<dbReference type="GO" id="GO:0006954">
    <property type="term" value="P:inflammatory response"/>
    <property type="evidence" value="ECO:0007669"/>
    <property type="project" value="UniProtKB-KW"/>
</dbReference>
<dbReference type="InterPro" id="IPR013088">
    <property type="entry name" value="Znf_NHR/GATA"/>
</dbReference>
<dbReference type="GO" id="GO:0071376">
    <property type="term" value="P:cellular response to corticotropin-releasing hormone stimulus"/>
    <property type="evidence" value="ECO:0007669"/>
    <property type="project" value="TreeGrafter"/>
</dbReference>
<sequence>MTCVHPQHGSQLYDNSLGSSEPPSTDLISRLSVDKHDHVFTPALPSISSLVGGQGEDSDAYSCQFTAAPAHVPPPSGQEAALTLDAVQVYGCYPGPLMLGYSEELMSPCGSEYFGSSTSTSAPSTPGFQSQHASSWDLAFGPYSPSPGYWSAEDTLVPHTPSFFTFGPGSLEDVGQTPLRDQEPFTLAHPHSSAPTFSALSVDQGCSLEDTDQADESLSPKLKSPGGSEGCCAVCGDNASCQHYGVRTCEGCKGFFKRTVQKNSKYVCLANKDCPVDKRRRNRCQFCRFQKCLAVGMVREVVRTDSLKGRRGRLPSKPKSVKEVTAVMSPVSMIASLVRAHIDSNPDIGKLDYSKYNDSVISQKQKEDESDIKQFYHLLTTSMEVIQKWSQSIPGFSDFCSEDQDLLLESAFVELFSLRLAYRSSPETDKLIFCNGSVLHKHQCVRGFGDWIDSILEFSRSLHRMKLDVSSFSCLTALVIITDRHGLKESRRVEDLQNQLITCLKDHVSGCGSDSLRPNYLSRLLGKLPELRTLCTQGLQRIFYLKLEDLVPPPPIVEKIFMGSLPF</sequence>
<dbReference type="InterPro" id="IPR001723">
    <property type="entry name" value="Nuclear_hrmn_rcpt"/>
</dbReference>
<evidence type="ECO:0000256" key="12">
    <source>
        <dbReference type="ARBA" id="ARBA00023170"/>
    </source>
</evidence>
<dbReference type="SUPFAM" id="SSF48508">
    <property type="entry name" value="Nuclear receptor ligand-binding domain"/>
    <property type="match status" value="1"/>
</dbReference>
<evidence type="ECO:0000256" key="3">
    <source>
        <dbReference type="ARBA" id="ARBA00004514"/>
    </source>
</evidence>
<reference evidence="19" key="3">
    <citation type="submission" date="2025-09" db="UniProtKB">
        <authorList>
            <consortium name="Ensembl"/>
        </authorList>
    </citation>
    <scope>IDENTIFICATION</scope>
</reference>
<dbReference type="GO" id="GO:0035259">
    <property type="term" value="F:nuclear glucocorticoid receptor binding"/>
    <property type="evidence" value="ECO:0007669"/>
    <property type="project" value="TreeGrafter"/>
</dbReference>
<comment type="cofactor">
    <cofactor evidence="1">
        <name>Zn(2+)</name>
        <dbReference type="ChEBI" id="CHEBI:29105"/>
    </cofactor>
</comment>
<keyword evidence="7 15" id="KW-0863">Zinc-finger</keyword>
<evidence type="ECO:0000256" key="14">
    <source>
        <dbReference type="ARBA" id="ARBA00023242"/>
    </source>
</evidence>
<dbReference type="GeneTree" id="ENSGT00950000183038"/>
<dbReference type="CTD" id="3164"/>
<accession>A0A3P8X5T9</accession>
<reference evidence="19" key="2">
    <citation type="submission" date="2025-08" db="UniProtKB">
        <authorList>
            <consortium name="Ensembl"/>
        </authorList>
    </citation>
    <scope>IDENTIFICATION</scope>
</reference>
<evidence type="ECO:0000256" key="4">
    <source>
        <dbReference type="ARBA" id="ARBA00006423"/>
    </source>
</evidence>
<evidence type="ECO:0000256" key="8">
    <source>
        <dbReference type="ARBA" id="ARBA00022833"/>
    </source>
</evidence>
<evidence type="ECO:0000256" key="6">
    <source>
        <dbReference type="ARBA" id="ARBA00022723"/>
    </source>
</evidence>
<dbReference type="Proteomes" id="UP000265120">
    <property type="component" value="Chromosome 10"/>
</dbReference>
<dbReference type="Ensembl" id="ENSCSET00000033960.1">
    <property type="protein sequence ID" value="ENSCSEP00000033526.1"/>
    <property type="gene ID" value="ENSCSEG00000021518.1"/>
</dbReference>
<dbReference type="GO" id="GO:0004879">
    <property type="term" value="F:nuclear receptor activity"/>
    <property type="evidence" value="ECO:0007669"/>
    <property type="project" value="InterPro"/>
</dbReference>
<keyword evidence="6 15" id="KW-0479">Metal-binding</keyword>
<dbReference type="InterPro" id="IPR035500">
    <property type="entry name" value="NHR-like_dom_sf"/>
</dbReference>
<feature type="domain" description="NR LBD" evidence="18">
    <location>
        <begin position="329"/>
        <end position="564"/>
    </location>
</feature>
<evidence type="ECO:0000256" key="11">
    <source>
        <dbReference type="ARBA" id="ARBA00023163"/>
    </source>
</evidence>
<dbReference type="PRINTS" id="PR01284">
    <property type="entry name" value="NUCLEARECPTR"/>
</dbReference>
<dbReference type="Gene3D" id="1.10.565.10">
    <property type="entry name" value="Retinoid X Receptor"/>
    <property type="match status" value="1"/>
</dbReference>
<evidence type="ECO:0000256" key="10">
    <source>
        <dbReference type="ARBA" id="ARBA00023125"/>
    </source>
</evidence>
<dbReference type="OMA" id="YSCQFTA"/>
<name>A0A3P8X5T9_CYNSE</name>
<comment type="similarity">
    <text evidence="4">Belongs to the nuclear hormone receptor family. NR4 subfamily.</text>
</comment>
<feature type="compositionally biased region" description="Polar residues" evidence="16">
    <location>
        <begin position="8"/>
        <end position="25"/>
    </location>
</feature>
<dbReference type="GeneID" id="103385572"/>
<dbReference type="SMART" id="SM00399">
    <property type="entry name" value="ZnF_C4"/>
    <property type="match status" value="1"/>
</dbReference>
<keyword evidence="9 15" id="KW-0805">Transcription regulation</keyword>
<evidence type="ECO:0000256" key="7">
    <source>
        <dbReference type="ARBA" id="ARBA00022771"/>
    </source>
</evidence>
<evidence type="ECO:0000259" key="18">
    <source>
        <dbReference type="PROSITE" id="PS51843"/>
    </source>
</evidence>
<dbReference type="PRINTS" id="PR00398">
    <property type="entry name" value="STRDHORMONER"/>
</dbReference>
<dbReference type="InterPro" id="IPR003070">
    <property type="entry name" value="NR4A1-3"/>
</dbReference>
<feature type="region of interest" description="Disordered" evidence="16">
    <location>
        <begin position="1"/>
        <end position="25"/>
    </location>
</feature>
<keyword evidence="10 15" id="KW-0238">DNA-binding</keyword>
<dbReference type="PANTHER" id="PTHR24085">
    <property type="entry name" value="NUCLEAR HORMONE RECEPTOR"/>
    <property type="match status" value="1"/>
</dbReference>
<keyword evidence="14 15" id="KW-0539">Nucleus</keyword>
<keyword evidence="12 15" id="KW-0675">Receptor</keyword>
<dbReference type="RefSeq" id="XP_008317725.1">
    <property type="nucleotide sequence ID" value="XM_008319503.3"/>
</dbReference>
<evidence type="ECO:0000259" key="17">
    <source>
        <dbReference type="PROSITE" id="PS51030"/>
    </source>
</evidence>
<evidence type="ECO:0000256" key="13">
    <source>
        <dbReference type="ARBA" id="ARBA00023198"/>
    </source>
</evidence>
<keyword evidence="8 15" id="KW-0862">Zinc</keyword>
<reference evidence="19 20" key="1">
    <citation type="journal article" date="2014" name="Nat. Genet.">
        <title>Whole-genome sequence of a flatfish provides insights into ZW sex chromosome evolution and adaptation to a benthic lifestyle.</title>
        <authorList>
            <person name="Chen S."/>
            <person name="Zhang G."/>
            <person name="Shao C."/>
            <person name="Huang Q."/>
            <person name="Liu G."/>
            <person name="Zhang P."/>
            <person name="Song W."/>
            <person name="An N."/>
            <person name="Chalopin D."/>
            <person name="Volff J.N."/>
            <person name="Hong Y."/>
            <person name="Li Q."/>
            <person name="Sha Z."/>
            <person name="Zhou H."/>
            <person name="Xie M."/>
            <person name="Yu Q."/>
            <person name="Liu Y."/>
            <person name="Xiang H."/>
            <person name="Wang N."/>
            <person name="Wu K."/>
            <person name="Yang C."/>
            <person name="Zhou Q."/>
            <person name="Liao X."/>
            <person name="Yang L."/>
            <person name="Hu Q."/>
            <person name="Zhang J."/>
            <person name="Meng L."/>
            <person name="Jin L."/>
            <person name="Tian Y."/>
            <person name="Lian J."/>
            <person name="Yang J."/>
            <person name="Miao G."/>
            <person name="Liu S."/>
            <person name="Liang Z."/>
            <person name="Yan F."/>
            <person name="Li Y."/>
            <person name="Sun B."/>
            <person name="Zhang H."/>
            <person name="Zhang J."/>
            <person name="Zhu Y."/>
            <person name="Du M."/>
            <person name="Zhao Y."/>
            <person name="Schartl M."/>
            <person name="Tang Q."/>
            <person name="Wang J."/>
        </authorList>
    </citation>
    <scope>NUCLEOTIDE SEQUENCE</scope>
</reference>
<dbReference type="PANTHER" id="PTHR24085:SF1">
    <property type="entry name" value="NUCLEAR RECEPTOR SUBFAMILY 4 GROUP A MEMBER 1"/>
    <property type="match status" value="1"/>
</dbReference>
<dbReference type="STRING" id="244447.ENSCSEP00000033526"/>
<evidence type="ECO:0000256" key="15">
    <source>
        <dbReference type="RuleBase" id="RU004334"/>
    </source>
</evidence>
<keyword evidence="20" id="KW-1185">Reference proteome</keyword>
<protein>
    <submittedName>
        <fullName evidence="19">Nuclear receptor subfamily 4, group A, member 1</fullName>
    </submittedName>
</protein>
<dbReference type="SMART" id="SM00430">
    <property type="entry name" value="HOLI"/>
    <property type="match status" value="1"/>
</dbReference>
<comment type="subcellular location">
    <subcellularLocation>
        <location evidence="3">Cytoplasm</location>
        <location evidence="3">Cytosol</location>
    </subcellularLocation>
    <subcellularLocation>
        <location evidence="2 15">Nucleus</location>
    </subcellularLocation>
</comment>
<dbReference type="GO" id="GO:0005634">
    <property type="term" value="C:nucleus"/>
    <property type="evidence" value="ECO:0007669"/>
    <property type="project" value="UniProtKB-SubCell"/>
</dbReference>
<dbReference type="PRINTS" id="PR00047">
    <property type="entry name" value="STROIDFINGER"/>
</dbReference>
<dbReference type="KEGG" id="csem:103385572"/>
<dbReference type="PROSITE" id="PS51843">
    <property type="entry name" value="NR_LBD"/>
    <property type="match status" value="1"/>
</dbReference>
<dbReference type="SUPFAM" id="SSF57716">
    <property type="entry name" value="Glucocorticoid receptor-like (DNA-binding domain)"/>
    <property type="match status" value="1"/>
</dbReference>
<evidence type="ECO:0000256" key="9">
    <source>
        <dbReference type="ARBA" id="ARBA00023015"/>
    </source>
</evidence>
<keyword evidence="13" id="KW-0395">Inflammatory response</keyword>
<evidence type="ECO:0000313" key="20">
    <source>
        <dbReference type="Proteomes" id="UP000265120"/>
    </source>
</evidence>
<evidence type="ECO:0000256" key="1">
    <source>
        <dbReference type="ARBA" id="ARBA00001947"/>
    </source>
</evidence>
<feature type="domain" description="Nuclear receptor" evidence="17">
    <location>
        <begin position="229"/>
        <end position="304"/>
    </location>
</feature>
<dbReference type="InterPro" id="IPR001628">
    <property type="entry name" value="Znf_hrmn_rcpt"/>
</dbReference>
<dbReference type="FunFam" id="3.30.50.10:FF:000009">
    <property type="entry name" value="nuclear receptor subfamily 4 group A member 2"/>
    <property type="match status" value="1"/>
</dbReference>
<dbReference type="PROSITE" id="PS51030">
    <property type="entry name" value="NUCLEAR_REC_DBD_2"/>
    <property type="match status" value="1"/>
</dbReference>
<dbReference type="Pfam" id="PF00105">
    <property type="entry name" value="zf-C4"/>
    <property type="match status" value="1"/>
</dbReference>